<evidence type="ECO:0000313" key="8">
    <source>
        <dbReference type="EMBL" id="RLC37697.1"/>
    </source>
</evidence>
<dbReference type="EMBL" id="QMNG01000002">
    <property type="protein sequence ID" value="RLC37697.1"/>
    <property type="molecule type" value="Genomic_DNA"/>
</dbReference>
<dbReference type="InterPro" id="IPR008964">
    <property type="entry name" value="Invasin/intimin_cell_adhesion"/>
</dbReference>
<dbReference type="PROSITE" id="PS00136">
    <property type="entry name" value="SUBTILASE_ASP"/>
    <property type="match status" value="1"/>
</dbReference>
<dbReference type="InterPro" id="IPR000209">
    <property type="entry name" value="Peptidase_S8/S53_dom"/>
</dbReference>
<dbReference type="Proteomes" id="UP000281261">
    <property type="component" value="Unassembled WGS sequence"/>
</dbReference>
<reference evidence="8 9" key="1">
    <citation type="submission" date="2018-06" db="EMBL/GenBank/DDBJ databases">
        <title>Extensive metabolic versatility and redundancy in microbially diverse, dynamic hydrothermal sediments.</title>
        <authorList>
            <person name="Dombrowski N."/>
            <person name="Teske A."/>
            <person name="Baker B.J."/>
        </authorList>
    </citation>
    <scope>NUCLEOTIDE SEQUENCE [LARGE SCALE GENOMIC DNA]</scope>
    <source>
        <strain evidence="8">B79_G16</strain>
    </source>
</reference>
<keyword evidence="4 5" id="KW-0720">Serine protease</keyword>
<comment type="caution">
    <text evidence="8">The sequence shown here is derived from an EMBL/GenBank/DDBJ whole genome shotgun (WGS) entry which is preliminary data.</text>
</comment>
<dbReference type="SUPFAM" id="SSF49373">
    <property type="entry name" value="Invasin/intimin cell-adhesion fragments"/>
    <property type="match status" value="1"/>
</dbReference>
<dbReference type="InterPro" id="IPR022398">
    <property type="entry name" value="Peptidase_S8_His-AS"/>
</dbReference>
<dbReference type="Gene3D" id="3.40.50.200">
    <property type="entry name" value="Peptidase S8/S53 domain"/>
    <property type="match status" value="1"/>
</dbReference>
<dbReference type="SUPFAM" id="SSF52743">
    <property type="entry name" value="Subtilisin-like"/>
    <property type="match status" value="1"/>
</dbReference>
<gene>
    <name evidence="8" type="ORF">DRH29_01250</name>
</gene>
<dbReference type="PANTHER" id="PTHR43399">
    <property type="entry name" value="SUBTILISIN-RELATED"/>
    <property type="match status" value="1"/>
</dbReference>
<dbReference type="InterPro" id="IPR023827">
    <property type="entry name" value="Peptidase_S8_Asp-AS"/>
</dbReference>
<evidence type="ECO:0000313" key="9">
    <source>
        <dbReference type="Proteomes" id="UP000281261"/>
    </source>
</evidence>
<feature type="active site" description="Charge relay system" evidence="5">
    <location>
        <position position="295"/>
    </location>
</feature>
<dbReference type="InterPro" id="IPR015500">
    <property type="entry name" value="Peptidase_S8_subtilisin-rel"/>
</dbReference>
<evidence type="ECO:0000256" key="6">
    <source>
        <dbReference type="SAM" id="SignalP"/>
    </source>
</evidence>
<evidence type="ECO:0000256" key="4">
    <source>
        <dbReference type="ARBA" id="ARBA00022825"/>
    </source>
</evidence>
<dbReference type="InterPro" id="IPR036852">
    <property type="entry name" value="Peptidase_S8/S53_dom_sf"/>
</dbReference>
<name>A0A420ZDJ6_UNCK3</name>
<keyword evidence="3 5" id="KW-0378">Hydrolase</keyword>
<feature type="chain" id="PRO_5019283542" description="Peptidase S8/S53 domain-containing protein" evidence="6">
    <location>
        <begin position="22"/>
        <end position="740"/>
    </location>
</feature>
<dbReference type="AlphaFoldDB" id="A0A420ZDJ6"/>
<evidence type="ECO:0000256" key="5">
    <source>
        <dbReference type="PROSITE-ProRule" id="PRU01240"/>
    </source>
</evidence>
<dbReference type="Pfam" id="PF00082">
    <property type="entry name" value="Peptidase_S8"/>
    <property type="match status" value="1"/>
</dbReference>
<dbReference type="InterPro" id="IPR034204">
    <property type="entry name" value="PfSUB1-like_cat_dom"/>
</dbReference>
<dbReference type="InterPro" id="IPR013783">
    <property type="entry name" value="Ig-like_fold"/>
</dbReference>
<feature type="active site" description="Charge relay system" evidence="5">
    <location>
        <position position="82"/>
    </location>
</feature>
<evidence type="ECO:0000256" key="3">
    <source>
        <dbReference type="ARBA" id="ARBA00022801"/>
    </source>
</evidence>
<proteinExistence type="inferred from homology"/>
<feature type="active site" description="Charge relay system" evidence="5">
    <location>
        <position position="137"/>
    </location>
</feature>
<dbReference type="InterPro" id="IPR051048">
    <property type="entry name" value="Peptidase_S8/S53_subtilisin"/>
</dbReference>
<comment type="similarity">
    <text evidence="1 5">Belongs to the peptidase S8 family.</text>
</comment>
<dbReference type="PRINTS" id="PR00723">
    <property type="entry name" value="SUBTILISIN"/>
</dbReference>
<protein>
    <recommendedName>
        <fullName evidence="7">Peptidase S8/S53 domain-containing protein</fullName>
    </recommendedName>
</protein>
<accession>A0A420ZDJ6</accession>
<evidence type="ECO:0000256" key="2">
    <source>
        <dbReference type="ARBA" id="ARBA00022670"/>
    </source>
</evidence>
<dbReference type="PANTHER" id="PTHR43399:SF4">
    <property type="entry name" value="CELL WALL-ASSOCIATED PROTEASE"/>
    <property type="match status" value="1"/>
</dbReference>
<dbReference type="GO" id="GO:0006508">
    <property type="term" value="P:proteolysis"/>
    <property type="evidence" value="ECO:0007669"/>
    <property type="project" value="UniProtKB-KW"/>
</dbReference>
<keyword evidence="2 5" id="KW-0645">Protease</keyword>
<organism evidence="8 9">
    <name type="scientific">candidate division Kazan bacterium</name>
    <dbReference type="NCBI Taxonomy" id="2202143"/>
    <lineage>
        <taxon>Bacteria</taxon>
        <taxon>Bacteria division Kazan-3B-28</taxon>
    </lineage>
</organism>
<evidence type="ECO:0000256" key="1">
    <source>
        <dbReference type="ARBA" id="ARBA00011073"/>
    </source>
</evidence>
<dbReference type="GO" id="GO:0004252">
    <property type="term" value="F:serine-type endopeptidase activity"/>
    <property type="evidence" value="ECO:0007669"/>
    <property type="project" value="UniProtKB-UniRule"/>
</dbReference>
<sequence length="740" mass="79304">MRLSLFLLAFTLLGSGMPSMSIDASSPLQVSGEILDWPSSPISVQAIPNDPYYSQQWYLSRIKAQDAWNITRGTNMVIAVIDTGLDMQHPDFGGKLWVNSQEIPNNEIDDDNNGYVDDYYGWNFYNGNNNIDDYHGHGTGIASIIAANTNNRKGTAGINWNARIMVLKALNEAGGGDFNDVAEAIRYAVDNGASIINMSFGSEINTSILSNAVDYAINRGVPMVAAVGNKGNNRIFYPAAYPQVIAVTAVDKSDQHPDFANTGVNIDLAAPGTEITMAGLVGGPAGQYVVGSGTSFAAAQVTAAASLILGRFHGMSAGMLENVLKAQSDVLANGTSTTTGSGVLNIYKSLVNAASVESSNISIANGIVEANGVDQATVTVTIRDSTGQPRPNQTIAVHSNGSNLVINHTIVPATGSLLLGATNALGQVVFKVASTKPGIQELTFTNVTTQSSLAGKAPITFVSPTNAHYSMRWLSQSPYPALKIGETGELWVEVENNGNMAWVSSPSAAVDGWGQIKIGTDRPLDRNSVLRANSWLSNNRAGYMTPDVVLPGEKAKFSFNIYASKIGTFKEYFRPVVEYVTWLNDLGIYWEVNIEPINGLTTETNSNEIDANPSHYQAATFTQSSNVTLSPGDTTTLSITLTNIGSAVWHGQGAGEKRYGEVRIGTTKPHDRISLFRSMSWISPNRVINAGFNVPPGGRLTLVFTIKAPDAPGTYTESFQLVSEYITWFGPTFDWTFTVV</sequence>
<dbReference type="PROSITE" id="PS51892">
    <property type="entry name" value="SUBTILASE"/>
    <property type="match status" value="1"/>
</dbReference>
<feature type="domain" description="Peptidase S8/S53" evidence="7">
    <location>
        <begin position="73"/>
        <end position="338"/>
    </location>
</feature>
<dbReference type="Gene3D" id="2.60.40.10">
    <property type="entry name" value="Immunoglobulins"/>
    <property type="match status" value="2"/>
</dbReference>
<evidence type="ECO:0000259" key="7">
    <source>
        <dbReference type="Pfam" id="PF00082"/>
    </source>
</evidence>
<keyword evidence="6" id="KW-0732">Signal</keyword>
<dbReference type="PROSITE" id="PS00137">
    <property type="entry name" value="SUBTILASE_HIS"/>
    <property type="match status" value="1"/>
</dbReference>
<feature type="signal peptide" evidence="6">
    <location>
        <begin position="1"/>
        <end position="21"/>
    </location>
</feature>
<dbReference type="CDD" id="cd07473">
    <property type="entry name" value="Peptidases_S8_Subtilisin_like"/>
    <property type="match status" value="1"/>
</dbReference>